<evidence type="ECO:0000313" key="2">
    <source>
        <dbReference type="EMBL" id="MBJ6368477.1"/>
    </source>
</evidence>
<accession>A0A8J7IFX7</accession>
<evidence type="ECO:0000313" key="3">
    <source>
        <dbReference type="Proteomes" id="UP000610931"/>
    </source>
</evidence>
<comment type="caution">
    <text evidence="2">The sequence shown here is derived from an EMBL/GenBank/DDBJ whole genome shotgun (WGS) entry which is preliminary data.</text>
</comment>
<dbReference type="Proteomes" id="UP000610931">
    <property type="component" value="Unassembled WGS sequence"/>
</dbReference>
<gene>
    <name evidence="2" type="ORF">JF259_10300</name>
</gene>
<dbReference type="RefSeq" id="WP_199115237.1">
    <property type="nucleotide sequence ID" value="NZ_JAELVQ010000011.1"/>
</dbReference>
<feature type="transmembrane region" description="Helical" evidence="1">
    <location>
        <begin position="30"/>
        <end position="50"/>
    </location>
</feature>
<sequence length="359" mass="41128">MSKELPQPQQSEEVDLGQLFKLIGNAFDRFFKFIASIFIGIYSVVLLLLIHFYKRFVWYAGAVIIGVVVGFVIDMKSEKLYGANMFVETNFNSARQVYENIKQFHQLANVDKDSVELGKRLGISTNEAAKLKGFYIQPDLNENDIAEKYSAFYSKLDSLSRMEMTYDRYKESLTPFNYKIHQIGVAATDKAIYKKIEKTFAAQISDNLYLNELVEVNKDNLEKKEEALATQVKKTDSLVNAYLKIRVNESDKEPVPGAGTNLYMGNAESSNLLVDESKIIEKRLELEEQRRQVNKSLVEQKNVINVLAGFPGTGYDIREWYNKMKYLIPIILFAITLSIFTFIGIGKYLEKQSNLLKTK</sequence>
<reference evidence="2" key="1">
    <citation type="submission" date="2020-12" db="EMBL/GenBank/DDBJ databases">
        <title>Snuella sp. nov., isolated from sediment in Incheon.</title>
        <authorList>
            <person name="Kim W."/>
        </authorList>
    </citation>
    <scope>NUCLEOTIDE SEQUENCE</scope>
    <source>
        <strain evidence="2">CAU 1569</strain>
    </source>
</reference>
<proteinExistence type="predicted"/>
<name>A0A8J7IFX7_9FLAO</name>
<keyword evidence="1" id="KW-0472">Membrane</keyword>
<keyword evidence="1" id="KW-0812">Transmembrane</keyword>
<keyword evidence="1" id="KW-1133">Transmembrane helix</keyword>
<evidence type="ECO:0000256" key="1">
    <source>
        <dbReference type="SAM" id="Phobius"/>
    </source>
</evidence>
<organism evidence="2 3">
    <name type="scientific">Snuella sedimenti</name>
    <dbReference type="NCBI Taxonomy" id="2798802"/>
    <lineage>
        <taxon>Bacteria</taxon>
        <taxon>Pseudomonadati</taxon>
        <taxon>Bacteroidota</taxon>
        <taxon>Flavobacteriia</taxon>
        <taxon>Flavobacteriales</taxon>
        <taxon>Flavobacteriaceae</taxon>
        <taxon>Snuella</taxon>
    </lineage>
</organism>
<feature type="transmembrane region" description="Helical" evidence="1">
    <location>
        <begin position="326"/>
        <end position="349"/>
    </location>
</feature>
<protein>
    <submittedName>
        <fullName evidence="2">Uncharacterized protein</fullName>
    </submittedName>
</protein>
<dbReference type="AlphaFoldDB" id="A0A8J7IFX7"/>
<feature type="transmembrane region" description="Helical" evidence="1">
    <location>
        <begin position="56"/>
        <end position="75"/>
    </location>
</feature>
<keyword evidence="3" id="KW-1185">Reference proteome</keyword>
<dbReference type="EMBL" id="JAELVQ010000011">
    <property type="protein sequence ID" value="MBJ6368477.1"/>
    <property type="molecule type" value="Genomic_DNA"/>
</dbReference>